<dbReference type="PROSITE" id="PS51118">
    <property type="entry name" value="HTH_HXLR"/>
    <property type="match status" value="1"/>
</dbReference>
<dbReference type="GeneID" id="92859717"/>
<evidence type="ECO:0000313" key="8">
    <source>
        <dbReference type="Proteomes" id="UP000595038"/>
    </source>
</evidence>
<dbReference type="Proteomes" id="UP000595038">
    <property type="component" value="Chromosome"/>
</dbReference>
<reference evidence="5 8" key="2">
    <citation type="submission" date="2020-12" db="EMBL/GenBank/DDBJ databases">
        <title>FDA dAtabase for Regulatory Grade micrObial Sequences (FDA-ARGOS): Supporting development and validation of Infectious Disease Dx tests.</title>
        <authorList>
            <person name="Nelson B."/>
            <person name="Plummer A."/>
            <person name="Tallon L."/>
            <person name="Sadzewicz L."/>
            <person name="Zhao X."/>
            <person name="Boylan J."/>
            <person name="Ott S."/>
            <person name="Bowen H."/>
            <person name="Vavikolanu K."/>
            <person name="Mehta A."/>
            <person name="Aluvathingal J."/>
            <person name="Nadendla S."/>
            <person name="Myers T."/>
            <person name="Yan Y."/>
            <person name="Sichtig H."/>
        </authorList>
    </citation>
    <scope>NUCLEOTIDE SEQUENCE [LARGE SCALE GENOMIC DNA]</scope>
    <source>
        <strain evidence="5 8">FDAARGOS_923</strain>
    </source>
</reference>
<keyword evidence="3" id="KW-0804">Transcription</keyword>
<dbReference type="AlphaFoldDB" id="A0A5Q3BU40"/>
<dbReference type="InterPro" id="IPR036390">
    <property type="entry name" value="WH_DNA-bd_sf"/>
</dbReference>
<dbReference type="InterPro" id="IPR036388">
    <property type="entry name" value="WH-like_DNA-bd_sf"/>
</dbReference>
<dbReference type="Proteomes" id="UP000435910">
    <property type="component" value="Unassembled WGS sequence"/>
</dbReference>
<dbReference type="SUPFAM" id="SSF46785">
    <property type="entry name" value="Winged helix' DNA-binding domain"/>
    <property type="match status" value="1"/>
</dbReference>
<accession>A0A5Q3BU40</accession>
<dbReference type="PANTHER" id="PTHR33204">
    <property type="entry name" value="TRANSCRIPTIONAL REGULATOR, MARR FAMILY"/>
    <property type="match status" value="1"/>
</dbReference>
<reference evidence="6 7" key="1">
    <citation type="submission" date="2019-06" db="EMBL/GenBank/DDBJ databases">
        <title>Genome sequence analysis of &gt;100 Bacillus licheniformis strains suggests intrinsic resistance to this species.</title>
        <authorList>
            <person name="Wels M."/>
            <person name="Siezen R.J."/>
            <person name="Johansen E."/>
            <person name="Stuer-Lauridsen B."/>
            <person name="Bjerre K."/>
            <person name="Nielsen B.K.K."/>
        </authorList>
    </citation>
    <scope>NUCLEOTIDE SEQUENCE [LARGE SCALE GENOMIC DNA]</scope>
    <source>
        <strain evidence="6 7">BAC-16736</strain>
    </source>
</reference>
<protein>
    <submittedName>
        <fullName evidence="5">Helix-turn-helix transcriptional regulator</fullName>
    </submittedName>
    <submittedName>
        <fullName evidence="6">Putative HTH-type transcriptional regulator YtcD</fullName>
    </submittedName>
</protein>
<proteinExistence type="predicted"/>
<dbReference type="InterPro" id="IPR002577">
    <property type="entry name" value="HTH_HxlR"/>
</dbReference>
<dbReference type="EMBL" id="NILC01000004">
    <property type="protein sequence ID" value="TWL33223.1"/>
    <property type="molecule type" value="Genomic_DNA"/>
</dbReference>
<sequence>MNSAVDHKECSSLIQDVLKIFSGKWSFLVLAELIQGKRRFNELRRNLGNVNTKGLTDTLRHLEESGMISRKVFPTVPVTVEYKLTEKGKEFHSIFKEMAAWGGKWLP</sequence>
<evidence type="ECO:0000256" key="2">
    <source>
        <dbReference type="ARBA" id="ARBA00023125"/>
    </source>
</evidence>
<dbReference type="Pfam" id="PF01638">
    <property type="entry name" value="HxlR"/>
    <property type="match status" value="1"/>
</dbReference>
<evidence type="ECO:0000313" key="5">
    <source>
        <dbReference type="EMBL" id="QPR73943.1"/>
    </source>
</evidence>
<dbReference type="RefSeq" id="WP_011198338.1">
    <property type="nucleotide sequence ID" value="NZ_BEXU01000043.1"/>
</dbReference>
<organism evidence="6 7">
    <name type="scientific">Bacillus licheniformis</name>
    <dbReference type="NCBI Taxonomy" id="1402"/>
    <lineage>
        <taxon>Bacteria</taxon>
        <taxon>Bacillati</taxon>
        <taxon>Bacillota</taxon>
        <taxon>Bacilli</taxon>
        <taxon>Bacillales</taxon>
        <taxon>Bacillaceae</taxon>
        <taxon>Bacillus</taxon>
    </lineage>
</organism>
<gene>
    <name evidence="6" type="ORF">CHCC16736_4035</name>
    <name evidence="5" type="ORF">I6G80_06670</name>
</gene>
<dbReference type="GO" id="GO:0003677">
    <property type="term" value="F:DNA binding"/>
    <property type="evidence" value="ECO:0007669"/>
    <property type="project" value="UniProtKB-KW"/>
</dbReference>
<dbReference type="OMA" id="PGITTRM"/>
<evidence type="ECO:0000256" key="1">
    <source>
        <dbReference type="ARBA" id="ARBA00023015"/>
    </source>
</evidence>
<name>A0A5Q3BU40_BACLI</name>
<evidence type="ECO:0000313" key="7">
    <source>
        <dbReference type="Proteomes" id="UP000435910"/>
    </source>
</evidence>
<dbReference type="PANTHER" id="PTHR33204:SF18">
    <property type="entry name" value="TRANSCRIPTIONAL REGULATORY PROTEIN"/>
    <property type="match status" value="1"/>
</dbReference>
<dbReference type="Gene3D" id="1.10.10.10">
    <property type="entry name" value="Winged helix-like DNA-binding domain superfamily/Winged helix DNA-binding domain"/>
    <property type="match status" value="1"/>
</dbReference>
<evidence type="ECO:0000259" key="4">
    <source>
        <dbReference type="PROSITE" id="PS51118"/>
    </source>
</evidence>
<keyword evidence="2" id="KW-0238">DNA-binding</keyword>
<evidence type="ECO:0000256" key="3">
    <source>
        <dbReference type="ARBA" id="ARBA00023163"/>
    </source>
</evidence>
<keyword evidence="1" id="KW-0805">Transcription regulation</keyword>
<evidence type="ECO:0000313" key="6">
    <source>
        <dbReference type="EMBL" id="TWL33223.1"/>
    </source>
</evidence>
<feature type="domain" description="HTH hxlR-type" evidence="4">
    <location>
        <begin position="10"/>
        <end position="107"/>
    </location>
</feature>
<dbReference type="EMBL" id="CP065647">
    <property type="protein sequence ID" value="QPR73943.1"/>
    <property type="molecule type" value="Genomic_DNA"/>
</dbReference>